<comment type="subunit">
    <text evidence="3">Homotetramer.</text>
</comment>
<dbReference type="InterPro" id="IPR015421">
    <property type="entry name" value="PyrdxlP-dep_Trfase_major"/>
</dbReference>
<keyword evidence="5" id="KW-0456">Lyase</keyword>
<evidence type="ECO:0000256" key="4">
    <source>
        <dbReference type="ARBA" id="ARBA00022898"/>
    </source>
</evidence>
<feature type="domain" description="Aromatic amino acid beta-eliminating lyase/threonine aldolase" evidence="7">
    <location>
        <begin position="55"/>
        <end position="424"/>
    </location>
</feature>
<name>A0A1H8QHV2_9BRAD</name>
<dbReference type="EMBL" id="FODT01000003">
    <property type="protein sequence ID" value="SEO53373.1"/>
    <property type="molecule type" value="Genomic_DNA"/>
</dbReference>
<reference evidence="9" key="1">
    <citation type="submission" date="2016-10" db="EMBL/GenBank/DDBJ databases">
        <authorList>
            <person name="Varghese N."/>
            <person name="Submissions S."/>
        </authorList>
    </citation>
    <scope>NUCLEOTIDE SEQUENCE [LARGE SCALE GENOMIC DNA]</scope>
    <source>
        <strain evidence="9">DSM 123</strain>
    </source>
</reference>
<gene>
    <name evidence="8" type="ORF">SAMN05444123_103212</name>
</gene>
<dbReference type="AlphaFoldDB" id="A0A1H8QHV2"/>
<dbReference type="PANTHER" id="PTHR32325:SF4">
    <property type="entry name" value="TRYPTOPHANASE"/>
    <property type="match status" value="1"/>
</dbReference>
<evidence type="ECO:0000313" key="8">
    <source>
        <dbReference type="EMBL" id="SEO53373.1"/>
    </source>
</evidence>
<comment type="similarity">
    <text evidence="2">Belongs to the beta-eliminating lyase family.</text>
</comment>
<evidence type="ECO:0000256" key="6">
    <source>
        <dbReference type="PIRSR" id="PIRSR611166-50"/>
    </source>
</evidence>
<dbReference type="Pfam" id="PF01212">
    <property type="entry name" value="Beta_elim_lyase"/>
    <property type="match status" value="1"/>
</dbReference>
<evidence type="ECO:0000259" key="7">
    <source>
        <dbReference type="Pfam" id="PF01212"/>
    </source>
</evidence>
<keyword evidence="9" id="KW-1185">Reference proteome</keyword>
<dbReference type="RefSeq" id="WP_092682742.1">
    <property type="nucleotide sequence ID" value="NZ_FODT01000003.1"/>
</dbReference>
<dbReference type="PIRSF" id="PIRSF001386">
    <property type="entry name" value="Trpase"/>
    <property type="match status" value="1"/>
</dbReference>
<dbReference type="InterPro" id="IPR001597">
    <property type="entry name" value="ArAA_b-elim_lyase/Thr_aldolase"/>
</dbReference>
<dbReference type="Gene3D" id="3.90.1150.10">
    <property type="entry name" value="Aspartate Aminotransferase, domain 1"/>
    <property type="match status" value="1"/>
</dbReference>
<proteinExistence type="inferred from homology"/>
<dbReference type="GO" id="GO:0016830">
    <property type="term" value="F:carbon-carbon lyase activity"/>
    <property type="evidence" value="ECO:0007669"/>
    <property type="project" value="InterPro"/>
</dbReference>
<organism evidence="8 9">
    <name type="scientific">Rhodopseudomonas pseudopalustris</name>
    <dbReference type="NCBI Taxonomy" id="1513892"/>
    <lineage>
        <taxon>Bacteria</taxon>
        <taxon>Pseudomonadati</taxon>
        <taxon>Pseudomonadota</taxon>
        <taxon>Alphaproteobacteria</taxon>
        <taxon>Hyphomicrobiales</taxon>
        <taxon>Nitrobacteraceae</taxon>
        <taxon>Rhodopseudomonas</taxon>
    </lineage>
</organism>
<evidence type="ECO:0000256" key="3">
    <source>
        <dbReference type="ARBA" id="ARBA00011881"/>
    </source>
</evidence>
<comment type="cofactor">
    <cofactor evidence="1 6">
        <name>pyridoxal 5'-phosphate</name>
        <dbReference type="ChEBI" id="CHEBI:597326"/>
    </cofactor>
</comment>
<dbReference type="OrthoDB" id="9764079at2"/>
<dbReference type="PANTHER" id="PTHR32325">
    <property type="entry name" value="BETA-ELIMINATING LYASE-LIKE PROTEIN-RELATED"/>
    <property type="match status" value="1"/>
</dbReference>
<feature type="modified residue" description="N6-(pyridoxal phosphate)lysine" evidence="6">
    <location>
        <position position="266"/>
    </location>
</feature>
<evidence type="ECO:0000256" key="1">
    <source>
        <dbReference type="ARBA" id="ARBA00001933"/>
    </source>
</evidence>
<sequence length="482" mass="53667">MATVKFYGNETVPLEMHKVRIVQKLSLPPVERRLEKITEAGNNTFLLKNDDVFLDMLTDSGVNAMSDRQQAAMLIADDSYAGSATYTRLEDKLREIFGMHYFLPTHQGRACEHILAKVLVSPGKVVPMNYHFTTTKAHITLQGGTVEELVTDAGLEVVSVNPFKGNMDIAKLRAVIEKHGADKIAFVRMESGTNLIGGQPFSLANLADVSNVCKEHGIPLVLDASLLADNLYFNKTREDHCKALSIREITRRTADLCDIIYFSARKLGCARGGGICIRDQATYQKMRPLVPLYEGFLTYGGMSVREMEALTVGLDETMDEEMINQGPQFIGYMVDQLTERGVPVITPAGGLGCHVDAKRFVDHIPQSQYPAGALAAALYIASGIRGMERGTLSEQREPDGTEIFANMELVRLALPRRVFTLSQVKYAVDRIAWLYDNRKLIGGLTFVEEPEVLRFFYGLLKPVSDWQNKLVAKFREDFGDSL</sequence>
<dbReference type="Gene3D" id="3.40.640.10">
    <property type="entry name" value="Type I PLP-dependent aspartate aminotransferase-like (Major domain)"/>
    <property type="match status" value="1"/>
</dbReference>
<dbReference type="InterPro" id="IPR015424">
    <property type="entry name" value="PyrdxlP-dep_Trfase"/>
</dbReference>
<evidence type="ECO:0000313" key="9">
    <source>
        <dbReference type="Proteomes" id="UP000199615"/>
    </source>
</evidence>
<dbReference type="Proteomes" id="UP000199615">
    <property type="component" value="Unassembled WGS sequence"/>
</dbReference>
<protein>
    <submittedName>
        <fullName evidence="8">Tryptophanase</fullName>
    </submittedName>
</protein>
<accession>A0A1H8QHV2</accession>
<dbReference type="InterPro" id="IPR011166">
    <property type="entry name" value="Beta-eliminating_lyase"/>
</dbReference>
<evidence type="ECO:0000256" key="2">
    <source>
        <dbReference type="ARBA" id="ARBA00009721"/>
    </source>
</evidence>
<dbReference type="GO" id="GO:0009072">
    <property type="term" value="P:aromatic amino acid metabolic process"/>
    <property type="evidence" value="ECO:0007669"/>
    <property type="project" value="InterPro"/>
</dbReference>
<evidence type="ECO:0000256" key="5">
    <source>
        <dbReference type="ARBA" id="ARBA00023239"/>
    </source>
</evidence>
<dbReference type="InterPro" id="IPR015422">
    <property type="entry name" value="PyrdxlP-dep_Trfase_small"/>
</dbReference>
<dbReference type="SUPFAM" id="SSF53383">
    <property type="entry name" value="PLP-dependent transferases"/>
    <property type="match status" value="1"/>
</dbReference>
<dbReference type="NCBIfam" id="NF009709">
    <property type="entry name" value="PRK13238.1"/>
    <property type="match status" value="1"/>
</dbReference>
<keyword evidence="4 6" id="KW-0663">Pyridoxal phosphate</keyword>